<dbReference type="InterPro" id="IPR027417">
    <property type="entry name" value="P-loop_NTPase"/>
</dbReference>
<evidence type="ECO:0000256" key="4">
    <source>
        <dbReference type="ARBA" id="ARBA00022605"/>
    </source>
</evidence>
<dbReference type="PROSITE" id="PS01128">
    <property type="entry name" value="SHIKIMATE_KINASE"/>
    <property type="match status" value="1"/>
</dbReference>
<keyword evidence="11" id="KW-0479">Metal-binding</keyword>
<feature type="binding site" evidence="11">
    <location>
        <position position="144"/>
    </location>
    <ligand>
        <name>substrate</name>
    </ligand>
</feature>
<feature type="binding site" evidence="11">
    <location>
        <position position="65"/>
    </location>
    <ligand>
        <name>substrate</name>
    </ligand>
</feature>
<comment type="caution">
    <text evidence="12">The sequence shown here is derived from an EMBL/GenBank/DDBJ whole genome shotgun (WGS) entry which is preliminary data.</text>
</comment>
<comment type="subcellular location">
    <subcellularLocation>
        <location evidence="11">Cytoplasm</location>
    </subcellularLocation>
</comment>
<evidence type="ECO:0000256" key="3">
    <source>
        <dbReference type="ARBA" id="ARBA00012154"/>
    </source>
</evidence>
<feature type="binding site" evidence="11">
    <location>
        <position position="126"/>
    </location>
    <ligand>
        <name>ATP</name>
        <dbReference type="ChEBI" id="CHEBI:30616"/>
    </ligand>
</feature>
<dbReference type="InterPro" id="IPR000623">
    <property type="entry name" value="Shikimate_kinase/TSH1"/>
</dbReference>
<sequence>MRNKMSLREKSIVFIGFMGVGKTTIGERVAKKLYRDFVDIDKEIEKEYNMPTSEIFKTVGEKVFREKEKSMISDYSQQSLKIISVGGGAFLQEEIRNICLTNCLVFFLDLSWDSWKERISLLIDSRPVLQGKTLEEIETLFYERQEIYSLYHSKIKTDNQEVEDVADFIVESLKTAWEIYD</sequence>
<evidence type="ECO:0000256" key="7">
    <source>
        <dbReference type="ARBA" id="ARBA00022777"/>
    </source>
</evidence>
<comment type="subunit">
    <text evidence="11">Monomer.</text>
</comment>
<comment type="pathway">
    <text evidence="1 11">Metabolic intermediate biosynthesis; chorismate biosynthesis; chorismate from D-erythrose 4-phosphate and phosphoenolpyruvate: step 5/7.</text>
</comment>
<evidence type="ECO:0000256" key="5">
    <source>
        <dbReference type="ARBA" id="ARBA00022679"/>
    </source>
</evidence>
<feature type="binding site" evidence="11">
    <location>
        <position position="41"/>
    </location>
    <ligand>
        <name>substrate</name>
    </ligand>
</feature>
<dbReference type="GO" id="GO:0016301">
    <property type="term" value="F:kinase activity"/>
    <property type="evidence" value="ECO:0007669"/>
    <property type="project" value="UniProtKB-KW"/>
</dbReference>
<gene>
    <name evidence="11" type="primary">aroK</name>
    <name evidence="12" type="ORF">K9V48_20480</name>
</gene>
<dbReference type="InterPro" id="IPR023000">
    <property type="entry name" value="Shikimate_kinase_CS"/>
</dbReference>
<feature type="binding site" evidence="11">
    <location>
        <position position="160"/>
    </location>
    <ligand>
        <name>ATP</name>
        <dbReference type="ChEBI" id="CHEBI:30616"/>
    </ligand>
</feature>
<dbReference type="CDD" id="cd00464">
    <property type="entry name" value="SK"/>
    <property type="match status" value="1"/>
</dbReference>
<dbReference type="HAMAP" id="MF_00109">
    <property type="entry name" value="Shikimate_kinase"/>
    <property type="match status" value="1"/>
</dbReference>
<keyword evidence="11" id="KW-0460">Magnesium</keyword>
<dbReference type="InterPro" id="IPR031322">
    <property type="entry name" value="Shikimate/glucono_kinase"/>
</dbReference>
<dbReference type="Gene3D" id="3.40.50.300">
    <property type="entry name" value="P-loop containing nucleotide triphosphate hydrolases"/>
    <property type="match status" value="1"/>
</dbReference>
<dbReference type="EC" id="2.7.1.71" evidence="3 11"/>
<feature type="binding site" evidence="11">
    <location>
        <position position="87"/>
    </location>
    <ligand>
        <name>substrate</name>
    </ligand>
</feature>
<dbReference type="Proteomes" id="UP001165287">
    <property type="component" value="Unassembled WGS sequence"/>
</dbReference>
<protein>
    <recommendedName>
        <fullName evidence="3 11">Shikimate kinase</fullName>
        <shortName evidence="11">SK</shortName>
        <ecNumber evidence="3 11">2.7.1.71</ecNumber>
    </recommendedName>
</protein>
<keyword evidence="8 11" id="KW-0067">ATP-binding</keyword>
<feature type="binding site" evidence="11">
    <location>
        <position position="23"/>
    </location>
    <ligand>
        <name>Mg(2+)</name>
        <dbReference type="ChEBI" id="CHEBI:18420"/>
    </ligand>
</feature>
<keyword evidence="4 11" id="KW-0028">Amino-acid biosynthesis</keyword>
<keyword evidence="11" id="KW-0963">Cytoplasm</keyword>
<evidence type="ECO:0000313" key="12">
    <source>
        <dbReference type="EMBL" id="MBZ5752556.1"/>
    </source>
</evidence>
<evidence type="ECO:0000256" key="6">
    <source>
        <dbReference type="ARBA" id="ARBA00022741"/>
    </source>
</evidence>
<evidence type="ECO:0000256" key="9">
    <source>
        <dbReference type="ARBA" id="ARBA00023141"/>
    </source>
</evidence>
<evidence type="ECO:0000256" key="1">
    <source>
        <dbReference type="ARBA" id="ARBA00004842"/>
    </source>
</evidence>
<proteinExistence type="inferred from homology"/>
<comment type="function">
    <text evidence="11">Catalyzes the specific phosphorylation of the 3-hydroxyl group of shikimic acid using ATP as a cosubstrate.</text>
</comment>
<reference evidence="12" key="1">
    <citation type="submission" date="2024-05" db="EMBL/GenBank/DDBJ databases">
        <title>Metabacillus sp. nov., isolated from the rhizosphere soil of tomato plants.</title>
        <authorList>
            <person name="Ma R."/>
        </authorList>
    </citation>
    <scope>NUCLEOTIDE SEQUENCE</scope>
    <source>
        <strain evidence="12">DBTR6</strain>
    </source>
</reference>
<dbReference type="PANTHER" id="PTHR21087">
    <property type="entry name" value="SHIKIMATE KINASE"/>
    <property type="match status" value="1"/>
</dbReference>
<comment type="cofactor">
    <cofactor evidence="11">
        <name>Mg(2+)</name>
        <dbReference type="ChEBI" id="CHEBI:18420"/>
    </cofactor>
    <text evidence="11">Binds 1 Mg(2+) ion per subunit.</text>
</comment>
<keyword evidence="6 11" id="KW-0547">Nucleotide-binding</keyword>
<keyword evidence="5 11" id="KW-0808">Transferase</keyword>
<dbReference type="PRINTS" id="PR01100">
    <property type="entry name" value="SHIKIMTKNASE"/>
</dbReference>
<evidence type="ECO:0000256" key="2">
    <source>
        <dbReference type="ARBA" id="ARBA00006997"/>
    </source>
</evidence>
<comment type="catalytic activity">
    <reaction evidence="10 11">
        <text>shikimate + ATP = 3-phosphoshikimate + ADP + H(+)</text>
        <dbReference type="Rhea" id="RHEA:13121"/>
        <dbReference type="ChEBI" id="CHEBI:15378"/>
        <dbReference type="ChEBI" id="CHEBI:30616"/>
        <dbReference type="ChEBI" id="CHEBI:36208"/>
        <dbReference type="ChEBI" id="CHEBI:145989"/>
        <dbReference type="ChEBI" id="CHEBI:456216"/>
        <dbReference type="EC" id="2.7.1.71"/>
    </reaction>
</comment>
<dbReference type="SUPFAM" id="SSF52540">
    <property type="entry name" value="P-loop containing nucleoside triphosphate hydrolases"/>
    <property type="match status" value="1"/>
</dbReference>
<accession>A0ABS7UW69</accession>
<evidence type="ECO:0000256" key="10">
    <source>
        <dbReference type="ARBA" id="ARBA00048567"/>
    </source>
</evidence>
<keyword evidence="13" id="KW-1185">Reference proteome</keyword>
<name>A0ABS7UW69_9BACI</name>
<organism evidence="12 13">
    <name type="scientific">Metabacillus rhizolycopersici</name>
    <dbReference type="NCBI Taxonomy" id="2875709"/>
    <lineage>
        <taxon>Bacteria</taxon>
        <taxon>Bacillati</taxon>
        <taxon>Bacillota</taxon>
        <taxon>Bacilli</taxon>
        <taxon>Bacillales</taxon>
        <taxon>Bacillaceae</taxon>
        <taxon>Metabacillus</taxon>
    </lineage>
</organism>
<feature type="binding site" evidence="11">
    <location>
        <begin position="19"/>
        <end position="24"/>
    </location>
    <ligand>
        <name>ATP</name>
        <dbReference type="ChEBI" id="CHEBI:30616"/>
    </ligand>
</feature>
<dbReference type="EMBL" id="JAIQUM010000059">
    <property type="protein sequence ID" value="MBZ5752556.1"/>
    <property type="molecule type" value="Genomic_DNA"/>
</dbReference>
<dbReference type="RefSeq" id="WP_224141009.1">
    <property type="nucleotide sequence ID" value="NZ_JAIQUM010000059.1"/>
</dbReference>
<evidence type="ECO:0000256" key="8">
    <source>
        <dbReference type="ARBA" id="ARBA00022840"/>
    </source>
</evidence>
<dbReference type="Pfam" id="PF01202">
    <property type="entry name" value="SKI"/>
    <property type="match status" value="1"/>
</dbReference>
<evidence type="ECO:0000313" key="13">
    <source>
        <dbReference type="Proteomes" id="UP001165287"/>
    </source>
</evidence>
<keyword evidence="9 11" id="KW-0057">Aromatic amino acid biosynthesis</keyword>
<keyword evidence="7 11" id="KW-0418">Kinase</keyword>
<dbReference type="PANTHER" id="PTHR21087:SF16">
    <property type="entry name" value="SHIKIMATE KINASE 1, CHLOROPLASTIC"/>
    <property type="match status" value="1"/>
</dbReference>
<evidence type="ECO:0000256" key="11">
    <source>
        <dbReference type="HAMAP-Rule" id="MF_00109"/>
    </source>
</evidence>
<comment type="similarity">
    <text evidence="2 11">Belongs to the shikimate kinase family.</text>
</comment>